<dbReference type="InterPro" id="IPR044668">
    <property type="entry name" value="PuuD-like"/>
</dbReference>
<organism evidence="1 2">
    <name type="scientific">Oenococcus alcoholitolerans</name>
    <dbReference type="NCBI Taxonomy" id="931074"/>
    <lineage>
        <taxon>Bacteria</taxon>
        <taxon>Bacillati</taxon>
        <taxon>Bacillota</taxon>
        <taxon>Bacilli</taxon>
        <taxon>Lactobacillales</taxon>
        <taxon>Lactobacillaceae</taxon>
        <taxon>Oenococcus</taxon>
    </lineage>
</organism>
<evidence type="ECO:0000313" key="2">
    <source>
        <dbReference type="Proteomes" id="UP000030023"/>
    </source>
</evidence>
<name>A0ABR4XQH0_9LACO</name>
<dbReference type="EMBL" id="AXCV01000294">
    <property type="protein sequence ID" value="KGO31589.1"/>
    <property type="molecule type" value="Genomic_DNA"/>
</dbReference>
<dbReference type="SUPFAM" id="SSF52317">
    <property type="entry name" value="Class I glutamine amidotransferase-like"/>
    <property type="match status" value="1"/>
</dbReference>
<comment type="caution">
    <text evidence="1">The sequence shown here is derived from an EMBL/GenBank/DDBJ whole genome shotgun (WGS) entry which is preliminary data.</text>
</comment>
<protein>
    <recommendedName>
        <fullName evidence="3">Glutamine amidotransferase</fullName>
    </recommendedName>
</protein>
<accession>A0ABR4XQH0</accession>
<dbReference type="PANTHER" id="PTHR43235">
    <property type="entry name" value="GLUTAMINE AMIDOTRANSFERASE PB2B2.05-RELATED"/>
    <property type="match status" value="1"/>
</dbReference>
<dbReference type="PANTHER" id="PTHR43235:SF1">
    <property type="entry name" value="GLUTAMINE AMIDOTRANSFERASE PB2B2.05-RELATED"/>
    <property type="match status" value="1"/>
</dbReference>
<reference evidence="1 2" key="1">
    <citation type="journal article" date="2014" name="Antonie Van Leeuwenhoek">
        <title>Oenococcus alcoholitolerans sp. nov., a lactic acid bacteria isolated from cachaca and ethanol fermentation processes.</title>
        <authorList>
            <person name="Badotti F."/>
            <person name="Moreira A.P."/>
            <person name="Tonon L.A."/>
            <person name="de Lucena B.T."/>
            <person name="Gomes Fde C."/>
            <person name="Kruger R."/>
            <person name="Thompson C.C."/>
            <person name="de Morais M.A.Jr."/>
            <person name="Rosa C.A."/>
            <person name="Thompson F.L."/>
        </authorList>
    </citation>
    <scope>NUCLEOTIDE SEQUENCE [LARGE SCALE GENOMIC DNA]</scope>
    <source>
        <strain evidence="1 2">UFRJ-M7.2.18</strain>
    </source>
</reference>
<dbReference type="Proteomes" id="UP000030023">
    <property type="component" value="Unassembled WGS sequence"/>
</dbReference>
<sequence length="128" mass="14190">MSSNDQKIDYSPRDISRAIFEAGGIPIGLKVPEFHDHSGDSDIQKIAQKFDGLLVPGGPDVDPSFYGEDPIPEIGEISYQRDFFEIKLIKAFYEQGKAIFGICRGLQSINVTFSGTLYQDLKSSMKVP</sequence>
<gene>
    <name evidence="1" type="ORF">Q757_06340</name>
</gene>
<dbReference type="InterPro" id="IPR011697">
    <property type="entry name" value="Peptidase_C26"/>
</dbReference>
<evidence type="ECO:0008006" key="3">
    <source>
        <dbReference type="Google" id="ProtNLM"/>
    </source>
</evidence>
<dbReference type="Gene3D" id="3.40.50.880">
    <property type="match status" value="1"/>
</dbReference>
<dbReference type="Pfam" id="PF07722">
    <property type="entry name" value="Peptidase_C26"/>
    <property type="match status" value="1"/>
</dbReference>
<keyword evidence="2" id="KW-1185">Reference proteome</keyword>
<dbReference type="InterPro" id="IPR029062">
    <property type="entry name" value="Class_I_gatase-like"/>
</dbReference>
<proteinExistence type="predicted"/>
<dbReference type="PROSITE" id="PS51273">
    <property type="entry name" value="GATASE_TYPE_1"/>
    <property type="match status" value="1"/>
</dbReference>
<evidence type="ECO:0000313" key="1">
    <source>
        <dbReference type="EMBL" id="KGO31589.1"/>
    </source>
</evidence>